<dbReference type="InterPro" id="IPR056393">
    <property type="entry name" value="AprA-like_MT2"/>
</dbReference>
<organism evidence="3 4">
    <name type="scientific">Prorocentrum cordatum</name>
    <dbReference type="NCBI Taxonomy" id="2364126"/>
    <lineage>
        <taxon>Eukaryota</taxon>
        <taxon>Sar</taxon>
        <taxon>Alveolata</taxon>
        <taxon>Dinophyceae</taxon>
        <taxon>Prorocentrales</taxon>
        <taxon>Prorocentraceae</taxon>
        <taxon>Prorocentrum</taxon>
    </lineage>
</organism>
<feature type="compositionally biased region" description="Basic residues" evidence="1">
    <location>
        <begin position="952"/>
        <end position="983"/>
    </location>
</feature>
<feature type="compositionally biased region" description="Basic residues" evidence="1">
    <location>
        <begin position="786"/>
        <end position="810"/>
    </location>
</feature>
<protein>
    <recommendedName>
        <fullName evidence="2">AprA-like MT2-like domain-containing protein</fullName>
    </recommendedName>
</protein>
<dbReference type="Gene3D" id="3.40.630.30">
    <property type="match status" value="1"/>
</dbReference>
<feature type="region of interest" description="Disordered" evidence="1">
    <location>
        <begin position="934"/>
        <end position="990"/>
    </location>
</feature>
<dbReference type="EMBL" id="CAUYUJ010016104">
    <property type="protein sequence ID" value="CAK0861877.1"/>
    <property type="molecule type" value="Genomic_DNA"/>
</dbReference>
<dbReference type="SUPFAM" id="SSF55729">
    <property type="entry name" value="Acyl-CoA N-acyltransferases (Nat)"/>
    <property type="match status" value="1"/>
</dbReference>
<feature type="domain" description="AprA-like MT2-like" evidence="2">
    <location>
        <begin position="462"/>
        <end position="704"/>
    </location>
</feature>
<evidence type="ECO:0000256" key="1">
    <source>
        <dbReference type="SAM" id="MobiDB-lite"/>
    </source>
</evidence>
<feature type="region of interest" description="Disordered" evidence="1">
    <location>
        <begin position="764"/>
        <end position="833"/>
    </location>
</feature>
<feature type="region of interest" description="Disordered" evidence="1">
    <location>
        <begin position="165"/>
        <end position="192"/>
    </location>
</feature>
<name>A0ABN9UPJ9_9DINO</name>
<sequence>MDVELRCSEVVATGQGTPCAEVQILALAWPHGRRRRRRWWRRPPVQVGKAFVRLPAPGQQHPQMAALVRQALGREDLADADVRVAIWVAQFVAPEARGLGLDARLLAKIMDVAHARGYTHLLFVVDDRSPGLHDMLFAHYASQGCAAVAEDNPLGLRKAMIRPVETPREGGGGDLGRAAPALPPAGRGAAPEAAATRGGVDLAGNAFALPHGYVAVPLLLEFTREVLPALDRLGPCGLRELAAALGANAGPLAVVLRTAEILGFVRRSPDSGALSAVHTPELAALCQVFAADSGVPEALRRVYEGAAPPFRMASAAASLCLRTWASRRPEWHQRCASPDMRTLLDGVVLAPLLTSLVYFHRWDEVGLDRGRRSMETIECAGLSAEDEDAATLDAVLREAGVGGCSPDGTVRASPQGALALQRVYTFFPATSYCPLLARLHHILFEDAAWGFASRQPSDGDQEQHVNRTLNVVGSGAQHRSFFRDFAQLLGPVFSGREPRRQPAFVADTGCGDGTLLAQIYAYVRDHTPRGQATSANLAALGIPHLVLPGDSWPVDIGRPADISRALAEAGASASQVLHVRSFLDHDRPFLPPEREVAGGSAREAFVRRQFADAVHLDQQGAPLGGPAVYQSLVEHFERWGDAVDGSHGLCLLEVMILDVASTQRCFSDNVSFHFDVEEALSRQYLVPPVAFHLALGEAGLLTGSTTATCGRTRRRGTASAFSPARGQAARARAAGRREDLPQLLRLEGAAVAAPLRADGATIARRLGSPHQDSGRLRGGGVAGRQVARRSLHGAPRGRGRRPRRGGRGAPRRPGDADRRPQCGPGGGSGHPSRDFVLQLARLDSSVSSVVGITRCEGWRRSQQVSLEEYVAQHRAGVLSDRILAFHTLRGAEILRLLPGARPWDADNEGTGVLIRYEATAQGCRRARGAQGFVPASARPDCTRSRGGGGRGGARHLGHPRRVRPGARRRRPARGRRRLLRRPRPGLAGLRPARHAALRALRRRAAHLRAARAALRLWPRGEGAAGAAVRDVGWQSPRESSFERKV</sequence>
<feature type="region of interest" description="Disordered" evidence="1">
    <location>
        <begin position="1025"/>
        <end position="1045"/>
    </location>
</feature>
<dbReference type="InterPro" id="IPR016181">
    <property type="entry name" value="Acyl_CoA_acyltransferase"/>
</dbReference>
<gene>
    <name evidence="3" type="ORF">PCOR1329_LOCUS50431</name>
</gene>
<evidence type="ECO:0000313" key="3">
    <source>
        <dbReference type="EMBL" id="CAK0861877.1"/>
    </source>
</evidence>
<evidence type="ECO:0000259" key="2">
    <source>
        <dbReference type="Pfam" id="PF23525"/>
    </source>
</evidence>
<evidence type="ECO:0000313" key="4">
    <source>
        <dbReference type="Proteomes" id="UP001189429"/>
    </source>
</evidence>
<dbReference type="Proteomes" id="UP001189429">
    <property type="component" value="Unassembled WGS sequence"/>
</dbReference>
<dbReference type="Pfam" id="PF23525">
    <property type="entry name" value="Methyltransf_36"/>
    <property type="match status" value="1"/>
</dbReference>
<reference evidence="3" key="1">
    <citation type="submission" date="2023-10" db="EMBL/GenBank/DDBJ databases">
        <authorList>
            <person name="Chen Y."/>
            <person name="Shah S."/>
            <person name="Dougan E. K."/>
            <person name="Thang M."/>
            <person name="Chan C."/>
        </authorList>
    </citation>
    <scope>NUCLEOTIDE SEQUENCE [LARGE SCALE GENOMIC DNA]</scope>
</reference>
<feature type="compositionally biased region" description="Low complexity" evidence="1">
    <location>
        <begin position="176"/>
        <end position="192"/>
    </location>
</feature>
<keyword evidence="4" id="KW-1185">Reference proteome</keyword>
<accession>A0ABN9UPJ9</accession>
<proteinExistence type="predicted"/>
<comment type="caution">
    <text evidence="3">The sequence shown here is derived from an EMBL/GenBank/DDBJ whole genome shotgun (WGS) entry which is preliminary data.</text>
</comment>